<protein>
    <submittedName>
        <fullName evidence="1">Uncharacterized protein</fullName>
    </submittedName>
</protein>
<accession>A0A7J9HRL0</accession>
<sequence>MQLQLGLPVDGFVFIEFAQSADWRAICYDLLGVILDIIYGGRIDMDWL</sequence>
<proteinExistence type="predicted"/>
<name>A0A7J9HRL0_9ROSI</name>
<dbReference type="EMBL" id="JABFAD010000011">
    <property type="protein sequence ID" value="MBA0812491.1"/>
    <property type="molecule type" value="Genomic_DNA"/>
</dbReference>
<reference evidence="1 2" key="1">
    <citation type="journal article" date="2019" name="Genome Biol. Evol.">
        <title>Insights into the evolution of the New World diploid cottons (Gossypium, subgenus Houzingenia) based on genome sequencing.</title>
        <authorList>
            <person name="Grover C.E."/>
            <person name="Arick M.A. 2nd"/>
            <person name="Thrash A."/>
            <person name="Conover J.L."/>
            <person name="Sanders W.S."/>
            <person name="Peterson D.G."/>
            <person name="Frelichowski J.E."/>
            <person name="Scheffler J.A."/>
            <person name="Scheffler B.E."/>
            <person name="Wendel J.F."/>
        </authorList>
    </citation>
    <scope>NUCLEOTIDE SEQUENCE [LARGE SCALE GENOMIC DNA]</scope>
    <source>
        <strain evidence="1">0</strain>
        <tissue evidence="1">Leaf</tissue>
    </source>
</reference>
<evidence type="ECO:0000313" key="2">
    <source>
        <dbReference type="Proteomes" id="UP000593560"/>
    </source>
</evidence>
<dbReference type="AlphaFoldDB" id="A0A7J9HRL0"/>
<dbReference type="OrthoDB" id="1625472at2759"/>
<dbReference type="Proteomes" id="UP000593560">
    <property type="component" value="Unassembled WGS sequence"/>
</dbReference>
<evidence type="ECO:0000313" key="1">
    <source>
        <dbReference type="EMBL" id="MBA0812491.1"/>
    </source>
</evidence>
<comment type="caution">
    <text evidence="1">The sequence shown here is derived from an EMBL/GenBank/DDBJ whole genome shotgun (WGS) entry which is preliminary data.</text>
</comment>
<organism evidence="1 2">
    <name type="scientific">Gossypium harknessii</name>
    <dbReference type="NCBI Taxonomy" id="34285"/>
    <lineage>
        <taxon>Eukaryota</taxon>
        <taxon>Viridiplantae</taxon>
        <taxon>Streptophyta</taxon>
        <taxon>Embryophyta</taxon>
        <taxon>Tracheophyta</taxon>
        <taxon>Spermatophyta</taxon>
        <taxon>Magnoliopsida</taxon>
        <taxon>eudicotyledons</taxon>
        <taxon>Gunneridae</taxon>
        <taxon>Pentapetalae</taxon>
        <taxon>rosids</taxon>
        <taxon>malvids</taxon>
        <taxon>Malvales</taxon>
        <taxon>Malvaceae</taxon>
        <taxon>Malvoideae</taxon>
        <taxon>Gossypium</taxon>
    </lineage>
</organism>
<keyword evidence="2" id="KW-1185">Reference proteome</keyword>
<gene>
    <name evidence="1" type="ORF">Gohar_026458</name>
</gene>